<dbReference type="GO" id="GO:0003924">
    <property type="term" value="F:GTPase activity"/>
    <property type="evidence" value="ECO:0007669"/>
    <property type="project" value="InterPro"/>
</dbReference>
<dbReference type="GO" id="GO:0005874">
    <property type="term" value="C:microtubule"/>
    <property type="evidence" value="ECO:0007669"/>
    <property type="project" value="TreeGrafter"/>
</dbReference>
<dbReference type="InterPro" id="IPR022812">
    <property type="entry name" value="Dynamin"/>
</dbReference>
<proteinExistence type="predicted"/>
<dbReference type="GO" id="GO:0008017">
    <property type="term" value="F:microtubule binding"/>
    <property type="evidence" value="ECO:0007669"/>
    <property type="project" value="TreeGrafter"/>
</dbReference>
<dbReference type="GO" id="GO:0005525">
    <property type="term" value="F:GTP binding"/>
    <property type="evidence" value="ECO:0007669"/>
    <property type="project" value="InterPro"/>
</dbReference>
<gene>
    <name evidence="6" type="ORF">GGX14DRAFT_535186</name>
</gene>
<keyword evidence="2" id="KW-0342">GTP-binding</keyword>
<dbReference type="InterPro" id="IPR020850">
    <property type="entry name" value="GED_dom"/>
</dbReference>
<protein>
    <submittedName>
        <fullName evidence="6">P-loop containing nucleoside triphosphate hydrolase protein</fullName>
    </submittedName>
</protein>
<dbReference type="SMART" id="SM00053">
    <property type="entry name" value="DYNc"/>
    <property type="match status" value="1"/>
</dbReference>
<name>A0AAD6VEU4_9AGAR</name>
<evidence type="ECO:0000256" key="1">
    <source>
        <dbReference type="ARBA" id="ARBA00022741"/>
    </source>
</evidence>
<keyword evidence="1" id="KW-0547">Nucleotide-binding</keyword>
<dbReference type="InterPro" id="IPR001401">
    <property type="entry name" value="Dynamin_GTPase"/>
</dbReference>
<dbReference type="Gene3D" id="3.40.50.300">
    <property type="entry name" value="P-loop containing nucleotide triphosphate hydrolases"/>
    <property type="match status" value="1"/>
</dbReference>
<keyword evidence="7" id="KW-1185">Reference proteome</keyword>
<keyword evidence="6" id="KW-0378">Hydrolase</keyword>
<feature type="domain" description="Dynamin-type G" evidence="5">
    <location>
        <begin position="63"/>
        <end position="371"/>
    </location>
</feature>
<dbReference type="PROSITE" id="PS51718">
    <property type="entry name" value="G_DYNAMIN_2"/>
    <property type="match status" value="1"/>
</dbReference>
<dbReference type="PRINTS" id="PR00195">
    <property type="entry name" value="DYNAMIN"/>
</dbReference>
<dbReference type="InterPro" id="IPR027417">
    <property type="entry name" value="P-loop_NTPase"/>
</dbReference>
<dbReference type="Pfam" id="PF02212">
    <property type="entry name" value="GED"/>
    <property type="match status" value="1"/>
</dbReference>
<feature type="region of interest" description="Disordered" evidence="3">
    <location>
        <begin position="1"/>
        <end position="37"/>
    </location>
</feature>
<dbReference type="PANTHER" id="PTHR11566">
    <property type="entry name" value="DYNAMIN"/>
    <property type="match status" value="1"/>
</dbReference>
<dbReference type="PROSITE" id="PS51388">
    <property type="entry name" value="GED"/>
    <property type="match status" value="1"/>
</dbReference>
<dbReference type="InterPro" id="IPR030381">
    <property type="entry name" value="G_DYNAMIN_dom"/>
</dbReference>
<organism evidence="6 7">
    <name type="scientific">Mycena pura</name>
    <dbReference type="NCBI Taxonomy" id="153505"/>
    <lineage>
        <taxon>Eukaryota</taxon>
        <taxon>Fungi</taxon>
        <taxon>Dikarya</taxon>
        <taxon>Basidiomycota</taxon>
        <taxon>Agaricomycotina</taxon>
        <taxon>Agaricomycetes</taxon>
        <taxon>Agaricomycetidae</taxon>
        <taxon>Agaricales</taxon>
        <taxon>Marasmiineae</taxon>
        <taxon>Mycenaceae</taxon>
        <taxon>Mycena</taxon>
    </lineage>
</organism>
<evidence type="ECO:0000259" key="4">
    <source>
        <dbReference type="PROSITE" id="PS51388"/>
    </source>
</evidence>
<dbReference type="GO" id="GO:0048312">
    <property type="term" value="P:intracellular distribution of mitochondria"/>
    <property type="evidence" value="ECO:0007669"/>
    <property type="project" value="TreeGrafter"/>
</dbReference>
<dbReference type="Gene3D" id="1.20.120.1240">
    <property type="entry name" value="Dynamin, middle domain"/>
    <property type="match status" value="1"/>
</dbReference>
<dbReference type="GO" id="GO:0016559">
    <property type="term" value="P:peroxisome fission"/>
    <property type="evidence" value="ECO:0007669"/>
    <property type="project" value="TreeGrafter"/>
</dbReference>
<dbReference type="InterPro" id="IPR003130">
    <property type="entry name" value="GED"/>
</dbReference>
<dbReference type="Pfam" id="PF01031">
    <property type="entry name" value="Dynamin_M"/>
    <property type="match status" value="1"/>
</dbReference>
<evidence type="ECO:0000313" key="7">
    <source>
        <dbReference type="Proteomes" id="UP001219525"/>
    </source>
</evidence>
<evidence type="ECO:0000313" key="6">
    <source>
        <dbReference type="EMBL" id="KAJ7207815.1"/>
    </source>
</evidence>
<dbReference type="CDD" id="cd08771">
    <property type="entry name" value="DLP_1"/>
    <property type="match status" value="1"/>
</dbReference>
<dbReference type="GO" id="GO:0006897">
    <property type="term" value="P:endocytosis"/>
    <property type="evidence" value="ECO:0007669"/>
    <property type="project" value="TreeGrafter"/>
</dbReference>
<dbReference type="GO" id="GO:0016020">
    <property type="term" value="C:membrane"/>
    <property type="evidence" value="ECO:0007669"/>
    <property type="project" value="TreeGrafter"/>
</dbReference>
<feature type="domain" description="GED" evidence="4">
    <location>
        <begin position="622"/>
        <end position="713"/>
    </location>
</feature>
<feature type="compositionally biased region" description="Polar residues" evidence="3">
    <location>
        <begin position="10"/>
        <end position="37"/>
    </location>
</feature>
<dbReference type="AlphaFoldDB" id="A0AAD6VEU4"/>
<dbReference type="GO" id="GO:0005739">
    <property type="term" value="C:mitochondrion"/>
    <property type="evidence" value="ECO:0007669"/>
    <property type="project" value="TreeGrafter"/>
</dbReference>
<dbReference type="PANTHER" id="PTHR11566:SF21">
    <property type="entry name" value="DYNAMIN RELATED PROTEIN 1, ISOFORM A"/>
    <property type="match status" value="1"/>
</dbReference>
<evidence type="ECO:0000259" key="5">
    <source>
        <dbReference type="PROSITE" id="PS51718"/>
    </source>
</evidence>
<dbReference type="InterPro" id="IPR000375">
    <property type="entry name" value="Dynamin_stalk"/>
</dbReference>
<dbReference type="EMBL" id="JARJCW010000035">
    <property type="protein sequence ID" value="KAJ7207815.1"/>
    <property type="molecule type" value="Genomic_DNA"/>
</dbReference>
<evidence type="ECO:0000256" key="2">
    <source>
        <dbReference type="ARBA" id="ARBA00023134"/>
    </source>
</evidence>
<dbReference type="SUPFAM" id="SSF52540">
    <property type="entry name" value="P-loop containing nucleoside triphosphate hydrolases"/>
    <property type="match status" value="1"/>
</dbReference>
<sequence>MSLFRRRTTNGRTSSQAANATRGRNSSTVGNAPTTISSSSYASRCRELMAIDRALRALGGDTFFDLPSITVIGGQSAGKSSLVEAVSGINVPRDSGTCTRCPMECSMSSSDNTWSCSISLRFDHNAQGVKVDPNTHAFGTTITDRSAVELWLRRAQAAILSPHISYENFYIKTEQELRDAPPDAQRLPFSRNAVLVDVRDPDITDLSFIDLPGLIQNDSPDVIDVIRDLAVSRIENSNTLILVTIPMSDDLQNQQAAKLARDADPAGERTIAVLTKPDNLGEGALGSRQTWLDILEGRRHPLTHGYYCVRLPDDAERKRRVSRADSERRAAEFFDSTQPWRGVTDRSRFGVDNLATFLSQLLVQRIESNLPTLRNQLNDLLARYTAELLEIPPAPSSEPAAEILLRTTAFCKEFAAAVAGNVHKGLAQSCRQLYQEFKTTIRNTCPDFRPFVGYTSFSTPVFADPEPQDPGATVGTDDNVPLDLLDVRKVIKESVSWELPTYVPFDATKALVVQCTSKWKAPSVVCFNAVVDVSALFLNRLTATHFGQFTRLEEYIRALTHAELDGCKVQALQTLEKLLALETDPLFTQNTHLFVTESRTWLARYTSVRNWSRIDRDEYEDELTLMSKVRAYWQIAYQRVIDYVPLMIEHEFNHRLAARLEGVLFEELLQEPNASARMQELLTEDPAISERRGVLERKIEQLYEIKERLDGLS</sequence>
<dbReference type="Proteomes" id="UP001219525">
    <property type="component" value="Unassembled WGS sequence"/>
</dbReference>
<reference evidence="6" key="1">
    <citation type="submission" date="2023-03" db="EMBL/GenBank/DDBJ databases">
        <title>Massive genome expansion in bonnet fungi (Mycena s.s.) driven by repeated elements and novel gene families across ecological guilds.</title>
        <authorList>
            <consortium name="Lawrence Berkeley National Laboratory"/>
            <person name="Harder C.B."/>
            <person name="Miyauchi S."/>
            <person name="Viragh M."/>
            <person name="Kuo A."/>
            <person name="Thoen E."/>
            <person name="Andreopoulos B."/>
            <person name="Lu D."/>
            <person name="Skrede I."/>
            <person name="Drula E."/>
            <person name="Henrissat B."/>
            <person name="Morin E."/>
            <person name="Kohler A."/>
            <person name="Barry K."/>
            <person name="LaButti K."/>
            <person name="Morin E."/>
            <person name="Salamov A."/>
            <person name="Lipzen A."/>
            <person name="Mereny Z."/>
            <person name="Hegedus B."/>
            <person name="Baldrian P."/>
            <person name="Stursova M."/>
            <person name="Weitz H."/>
            <person name="Taylor A."/>
            <person name="Grigoriev I.V."/>
            <person name="Nagy L.G."/>
            <person name="Martin F."/>
            <person name="Kauserud H."/>
        </authorList>
    </citation>
    <scope>NUCLEOTIDE SEQUENCE</scope>
    <source>
        <strain evidence="6">9144</strain>
    </source>
</reference>
<dbReference type="Pfam" id="PF00350">
    <property type="entry name" value="Dynamin_N"/>
    <property type="match status" value="1"/>
</dbReference>
<evidence type="ECO:0000256" key="3">
    <source>
        <dbReference type="SAM" id="MobiDB-lite"/>
    </source>
</evidence>
<dbReference type="InterPro" id="IPR045063">
    <property type="entry name" value="Dynamin_N"/>
</dbReference>
<dbReference type="GO" id="GO:0000266">
    <property type="term" value="P:mitochondrial fission"/>
    <property type="evidence" value="ECO:0007669"/>
    <property type="project" value="TreeGrafter"/>
</dbReference>
<comment type="caution">
    <text evidence="6">The sequence shown here is derived from an EMBL/GenBank/DDBJ whole genome shotgun (WGS) entry which is preliminary data.</text>
</comment>
<accession>A0AAD6VEU4</accession>